<dbReference type="InterPro" id="IPR012336">
    <property type="entry name" value="Thioredoxin-like_fold"/>
</dbReference>
<feature type="signal peptide" evidence="3">
    <location>
        <begin position="1"/>
        <end position="26"/>
    </location>
</feature>
<evidence type="ECO:0000256" key="1">
    <source>
        <dbReference type="ARBA" id="ARBA00003565"/>
    </source>
</evidence>
<dbReference type="RefSeq" id="WP_227307465.1">
    <property type="nucleotide sequence ID" value="NZ_JAESVA010000003.1"/>
</dbReference>
<proteinExistence type="inferred from homology"/>
<evidence type="ECO:0000313" key="6">
    <source>
        <dbReference type="Proteomes" id="UP000721844"/>
    </source>
</evidence>
<dbReference type="Pfam" id="PF13462">
    <property type="entry name" value="Thioredoxin_4"/>
    <property type="match status" value="1"/>
</dbReference>
<sequence length="208" mass="22473">MLTRRFLVTTGAAAVGALALPRLGHADSLPATGVPATEGPRSIGSPTAPVTVEEFFSLTCTHCAHFSMTTMPDVMDKLVKPGKLRMVYHDFPLDAVALEAAMIARYLPDAEYYPFVTALFASQDTWAFAPGVNYTDELWKMAALAGMSRDTFDKAVADSALKNWIQTQQVADEKMYNIEATPSFFIKGKTQAGDMAYSDFVSAIGLAG</sequence>
<keyword evidence="6" id="KW-1185">Reference proteome</keyword>
<evidence type="ECO:0000313" key="5">
    <source>
        <dbReference type="EMBL" id="MCB8880814.1"/>
    </source>
</evidence>
<dbReference type="PROSITE" id="PS51352">
    <property type="entry name" value="THIOREDOXIN_2"/>
    <property type="match status" value="1"/>
</dbReference>
<protein>
    <submittedName>
        <fullName evidence="5">DsbA family protein</fullName>
    </submittedName>
</protein>
<gene>
    <name evidence="5" type="ORF">ACELLULO517_11265</name>
</gene>
<dbReference type="SUPFAM" id="SSF52833">
    <property type="entry name" value="Thioredoxin-like"/>
    <property type="match status" value="1"/>
</dbReference>
<accession>A0A964E3V1</accession>
<dbReference type="PROSITE" id="PS51318">
    <property type="entry name" value="TAT"/>
    <property type="match status" value="1"/>
</dbReference>
<evidence type="ECO:0000256" key="3">
    <source>
        <dbReference type="SAM" id="SignalP"/>
    </source>
</evidence>
<comment type="function">
    <text evidence="1">May be required for disulfide bond formation in some proteins.</text>
</comment>
<dbReference type="Gene3D" id="3.40.30.10">
    <property type="entry name" value="Glutaredoxin"/>
    <property type="match status" value="1"/>
</dbReference>
<dbReference type="InterPro" id="IPR006311">
    <property type="entry name" value="TAT_signal"/>
</dbReference>
<evidence type="ECO:0000256" key="2">
    <source>
        <dbReference type="ARBA" id="ARBA00005791"/>
    </source>
</evidence>
<dbReference type="InterPro" id="IPR036249">
    <property type="entry name" value="Thioredoxin-like_sf"/>
</dbReference>
<dbReference type="AlphaFoldDB" id="A0A964E3V1"/>
<feature type="chain" id="PRO_5037792617" evidence="3">
    <location>
        <begin position="27"/>
        <end position="208"/>
    </location>
</feature>
<organism evidence="5 6">
    <name type="scientific">Acidisoma cellulosilyticum</name>
    <dbReference type="NCBI Taxonomy" id="2802395"/>
    <lineage>
        <taxon>Bacteria</taxon>
        <taxon>Pseudomonadati</taxon>
        <taxon>Pseudomonadota</taxon>
        <taxon>Alphaproteobacteria</taxon>
        <taxon>Acetobacterales</taxon>
        <taxon>Acidocellaceae</taxon>
        <taxon>Acidisoma</taxon>
    </lineage>
</organism>
<dbReference type="Proteomes" id="UP000721844">
    <property type="component" value="Unassembled WGS sequence"/>
</dbReference>
<dbReference type="PANTHER" id="PTHR13887">
    <property type="entry name" value="GLUTATHIONE S-TRANSFERASE KAPPA"/>
    <property type="match status" value="1"/>
</dbReference>
<evidence type="ECO:0000259" key="4">
    <source>
        <dbReference type="PROSITE" id="PS51352"/>
    </source>
</evidence>
<dbReference type="PANTHER" id="PTHR13887:SF56">
    <property type="entry name" value="THIOREDOXIN-LIKE REDUCTASE RV2466C"/>
    <property type="match status" value="1"/>
</dbReference>
<keyword evidence="3" id="KW-0732">Signal</keyword>
<feature type="domain" description="Thioredoxin" evidence="4">
    <location>
        <begin position="23"/>
        <end position="149"/>
    </location>
</feature>
<reference evidence="5 6" key="1">
    <citation type="journal article" date="2021" name="Microorganisms">
        <title>Acidisoma silvae sp. nov. and Acidisomacellulosilytica sp. nov., Two Acidophilic Bacteria Isolated from Decaying Wood, Hydrolyzing Cellulose and Producing Poly-3-hydroxybutyrate.</title>
        <authorList>
            <person name="Mieszkin S."/>
            <person name="Pouder E."/>
            <person name="Uroz S."/>
            <person name="Simon-Colin C."/>
            <person name="Alain K."/>
        </authorList>
    </citation>
    <scope>NUCLEOTIDE SEQUENCE [LARGE SCALE GENOMIC DNA]</scope>
    <source>
        <strain evidence="5 6">HW T5.17</strain>
    </source>
</reference>
<dbReference type="EMBL" id="JAESVA010000003">
    <property type="protein sequence ID" value="MCB8880814.1"/>
    <property type="molecule type" value="Genomic_DNA"/>
</dbReference>
<dbReference type="InterPro" id="IPR013766">
    <property type="entry name" value="Thioredoxin_domain"/>
</dbReference>
<comment type="caution">
    <text evidence="5">The sequence shown here is derived from an EMBL/GenBank/DDBJ whole genome shotgun (WGS) entry which is preliminary data.</text>
</comment>
<name>A0A964E3V1_9PROT</name>
<comment type="similarity">
    <text evidence="2">Belongs to the thioredoxin family. DsbA subfamily.</text>
</comment>